<organism evidence="2 3">
    <name type="scientific">Pristionchus entomophagus</name>
    <dbReference type="NCBI Taxonomy" id="358040"/>
    <lineage>
        <taxon>Eukaryota</taxon>
        <taxon>Metazoa</taxon>
        <taxon>Ecdysozoa</taxon>
        <taxon>Nematoda</taxon>
        <taxon>Chromadorea</taxon>
        <taxon>Rhabditida</taxon>
        <taxon>Rhabditina</taxon>
        <taxon>Diplogasteromorpha</taxon>
        <taxon>Diplogasteroidea</taxon>
        <taxon>Neodiplogasteridae</taxon>
        <taxon>Pristionchus</taxon>
    </lineage>
</organism>
<feature type="transmembrane region" description="Helical" evidence="1">
    <location>
        <begin position="41"/>
        <end position="58"/>
    </location>
</feature>
<dbReference type="PANTHER" id="PTHR31748:SF1">
    <property type="entry name" value="SERPENTINE RECEPTOR, CLASS V"/>
    <property type="match status" value="1"/>
</dbReference>
<dbReference type="AlphaFoldDB" id="A0AAV5TWA6"/>
<reference evidence="2" key="1">
    <citation type="submission" date="2023-10" db="EMBL/GenBank/DDBJ databases">
        <title>Genome assembly of Pristionchus species.</title>
        <authorList>
            <person name="Yoshida K."/>
            <person name="Sommer R.J."/>
        </authorList>
    </citation>
    <scope>NUCLEOTIDE SEQUENCE</scope>
    <source>
        <strain evidence="2">RS0144</strain>
    </source>
</reference>
<keyword evidence="1" id="KW-0472">Membrane</keyword>
<evidence type="ECO:0000313" key="2">
    <source>
        <dbReference type="EMBL" id="GMS98746.1"/>
    </source>
</evidence>
<dbReference type="PANTHER" id="PTHR31748">
    <property type="entry name" value="SERPENTINE RECEPTOR, CLASS V"/>
    <property type="match status" value="1"/>
</dbReference>
<evidence type="ECO:0008006" key="4">
    <source>
        <dbReference type="Google" id="ProtNLM"/>
    </source>
</evidence>
<name>A0AAV5TWA6_9BILA</name>
<dbReference type="EMBL" id="BTSX01000005">
    <property type="protein sequence ID" value="GMS98746.1"/>
    <property type="molecule type" value="Genomic_DNA"/>
</dbReference>
<accession>A0AAV5TWA6</accession>
<comment type="caution">
    <text evidence="2">The sequence shown here is derived from an EMBL/GenBank/DDBJ whole genome shotgun (WGS) entry which is preliminary data.</text>
</comment>
<evidence type="ECO:0000313" key="3">
    <source>
        <dbReference type="Proteomes" id="UP001432027"/>
    </source>
</evidence>
<proteinExistence type="predicted"/>
<feature type="non-terminal residue" evidence="2">
    <location>
        <position position="1"/>
    </location>
</feature>
<protein>
    <recommendedName>
        <fullName evidence="4">G protein-coupled receptor</fullName>
    </recommendedName>
</protein>
<sequence length="148" mass="17270">FYFFNYFTHTCQGITNLLLSLNRATAVLLPLHHRRIWSARFTLPCCFIFQFFLGLHFGERSIYIGSHLMHYPTGERLPIPANTPDVRAFWLETFITAISSCLFTTVLYSIVVWRFPIKRKPPRTKKEVVENRQALSLLCIAIVVMICE</sequence>
<dbReference type="Proteomes" id="UP001432027">
    <property type="component" value="Unassembled WGS sequence"/>
</dbReference>
<dbReference type="InterPro" id="IPR019426">
    <property type="entry name" value="7TM_GPCR_serpentine_rcpt_Srv"/>
</dbReference>
<keyword evidence="1" id="KW-1133">Transmembrane helix</keyword>
<keyword evidence="3" id="KW-1185">Reference proteome</keyword>
<feature type="transmembrane region" description="Helical" evidence="1">
    <location>
        <begin position="94"/>
        <end position="115"/>
    </location>
</feature>
<feature type="non-terminal residue" evidence="2">
    <location>
        <position position="148"/>
    </location>
</feature>
<dbReference type="Gene3D" id="1.20.1070.10">
    <property type="entry name" value="Rhodopsin 7-helix transmembrane proteins"/>
    <property type="match status" value="1"/>
</dbReference>
<gene>
    <name evidence="2" type="ORF">PENTCL1PPCAC_20921</name>
</gene>
<evidence type="ECO:0000256" key="1">
    <source>
        <dbReference type="SAM" id="Phobius"/>
    </source>
</evidence>
<keyword evidence="1" id="KW-0812">Transmembrane</keyword>
<dbReference type="Pfam" id="PF10323">
    <property type="entry name" value="7TM_GPCR_Srv"/>
    <property type="match status" value="1"/>
</dbReference>